<evidence type="ECO:0000256" key="8">
    <source>
        <dbReference type="PROSITE-ProRule" id="PRU00723"/>
    </source>
</evidence>
<keyword evidence="6" id="KW-0238">DNA-binding</keyword>
<evidence type="ECO:0000256" key="5">
    <source>
        <dbReference type="ARBA" id="ARBA00022884"/>
    </source>
</evidence>
<evidence type="ECO:0000256" key="3">
    <source>
        <dbReference type="ARBA" id="ARBA00022771"/>
    </source>
</evidence>
<proteinExistence type="predicted"/>
<evidence type="ECO:0000256" key="9">
    <source>
        <dbReference type="SAM" id="MobiDB-lite"/>
    </source>
</evidence>
<dbReference type="InterPro" id="IPR000571">
    <property type="entry name" value="Znf_CCCH"/>
</dbReference>
<feature type="compositionally biased region" description="Basic residues" evidence="9">
    <location>
        <begin position="400"/>
        <end position="462"/>
    </location>
</feature>
<dbReference type="EMBL" id="JBJQND010000016">
    <property type="protein sequence ID" value="KAL3846914.1"/>
    <property type="molecule type" value="Genomic_DNA"/>
</dbReference>
<feature type="region of interest" description="Disordered" evidence="9">
    <location>
        <begin position="373"/>
        <end position="564"/>
    </location>
</feature>
<keyword evidence="1 8" id="KW-0479">Metal-binding</keyword>
<feature type="compositionally biased region" description="Basic and acidic residues" evidence="9">
    <location>
        <begin position="16"/>
        <end position="27"/>
    </location>
</feature>
<gene>
    <name evidence="12" type="ORF">ACJMK2_017862</name>
</gene>
<feature type="compositionally biased region" description="Basic and acidic residues" evidence="9">
    <location>
        <begin position="56"/>
        <end position="75"/>
    </location>
</feature>
<feature type="domain" description="C3H1-type" evidence="11">
    <location>
        <begin position="196"/>
        <end position="224"/>
    </location>
</feature>
<feature type="domain" description="C3H1-type" evidence="11">
    <location>
        <begin position="336"/>
        <end position="363"/>
    </location>
</feature>
<evidence type="ECO:0000259" key="10">
    <source>
        <dbReference type="PROSITE" id="PS50102"/>
    </source>
</evidence>
<keyword evidence="13" id="KW-1185">Reference proteome</keyword>
<protein>
    <submittedName>
        <fullName evidence="12">Uncharacterized protein</fullName>
    </submittedName>
</protein>
<dbReference type="Proteomes" id="UP001634394">
    <property type="component" value="Unassembled WGS sequence"/>
</dbReference>
<feature type="zinc finger region" description="C3H1-type" evidence="8">
    <location>
        <begin position="196"/>
        <end position="224"/>
    </location>
</feature>
<evidence type="ECO:0000256" key="6">
    <source>
        <dbReference type="ARBA" id="ARBA00023125"/>
    </source>
</evidence>
<feature type="compositionally biased region" description="Basic residues" evidence="9">
    <location>
        <begin position="530"/>
        <end position="550"/>
    </location>
</feature>
<keyword evidence="4 8" id="KW-0862">Zinc</keyword>
<dbReference type="CDD" id="cd12540">
    <property type="entry name" value="RRM_U2AFBPL"/>
    <property type="match status" value="1"/>
</dbReference>
<dbReference type="GO" id="GO:0003677">
    <property type="term" value="F:DNA binding"/>
    <property type="evidence" value="ECO:0007669"/>
    <property type="project" value="UniProtKB-KW"/>
</dbReference>
<dbReference type="GO" id="GO:0008270">
    <property type="term" value="F:zinc ion binding"/>
    <property type="evidence" value="ECO:0007669"/>
    <property type="project" value="UniProtKB-KW"/>
</dbReference>
<comment type="caution">
    <text evidence="12">The sequence shown here is derived from an EMBL/GenBank/DDBJ whole genome shotgun (WGS) entry which is preliminary data.</text>
</comment>
<dbReference type="InterPro" id="IPR035979">
    <property type="entry name" value="RBD_domain_sf"/>
</dbReference>
<evidence type="ECO:0000256" key="7">
    <source>
        <dbReference type="PROSITE-ProRule" id="PRU00176"/>
    </source>
</evidence>
<evidence type="ECO:0000313" key="12">
    <source>
        <dbReference type="EMBL" id="KAL3846914.1"/>
    </source>
</evidence>
<dbReference type="PROSITE" id="PS50102">
    <property type="entry name" value="RRM"/>
    <property type="match status" value="1"/>
</dbReference>
<evidence type="ECO:0000313" key="13">
    <source>
        <dbReference type="Proteomes" id="UP001634394"/>
    </source>
</evidence>
<sequence>MLVAEPDYVKVTSETDESKANGERGGTKDITSNVAFKMSHKKWKAFLKKEKRKAKRQEEAKHRDEEQRREEEKRLNSPSYLAEMVAEELKEELERRKIEEESKRQHELWLFHEQRSQELLRQKKEWEEKERQKKEEIERKIKEEWEERQKKEKEEEEERKKKKEKQEALLKQATAHENKEDGSWHNPIAPIQYGKERVVETCLFFSRTGACRFAERCSRGHPYPEVSRTLMFPGMYNHFELQQGLMEEYDLDIVLEYEDSEIYNNFKEFYEDVLPEFKKFGRVVQFKVSSNYEPHLRGNVYVQYRTEREAQEAFAQFNGRYYGGKILSCQFVDIAEWRKAICGLFATKKCPKGKNCNFLHVFHNPNNEFWQADRDYDTPARNNHPSQRSHHSDWQYQRISRSRSRSKTSRSRSKKSRSRSRLKSKRSHRHSKSSSKSRSKRKRKISKSRSRSRSRYSRARSRSSRDRYSRSRSSSYDDNEQYLNRKSRSRSRSFDRKTNTHSRSKSRSYDRNIKRTKQRSRSSSVSPDYKKRKRTKKRHSSNRPHHRARTKSTERSGGEGTNKCKLNLASNKTVAEKKSELETTESLNHIDLPIDGLNTSLNGNIGSDFNTIVVTRKMEIQALHKK</sequence>
<dbReference type="Gene3D" id="3.30.70.330">
    <property type="match status" value="1"/>
</dbReference>
<keyword evidence="3 8" id="KW-0863">Zinc-finger</keyword>
<evidence type="ECO:0000256" key="2">
    <source>
        <dbReference type="ARBA" id="ARBA00022737"/>
    </source>
</evidence>
<dbReference type="Pfam" id="PF00076">
    <property type="entry name" value="RRM_1"/>
    <property type="match status" value="1"/>
</dbReference>
<dbReference type="SUPFAM" id="SSF54928">
    <property type="entry name" value="RNA-binding domain, RBD"/>
    <property type="match status" value="1"/>
</dbReference>
<dbReference type="InterPro" id="IPR009145">
    <property type="entry name" value="U2AF_small"/>
</dbReference>
<evidence type="ECO:0000259" key="11">
    <source>
        <dbReference type="PROSITE" id="PS50103"/>
    </source>
</evidence>
<dbReference type="InterPro" id="IPR003954">
    <property type="entry name" value="RRM_euk-type"/>
</dbReference>
<organism evidence="12 13">
    <name type="scientific">Sinanodonta woodiana</name>
    <name type="common">Chinese pond mussel</name>
    <name type="synonym">Anodonta woodiana</name>
    <dbReference type="NCBI Taxonomy" id="1069815"/>
    <lineage>
        <taxon>Eukaryota</taxon>
        <taxon>Metazoa</taxon>
        <taxon>Spiralia</taxon>
        <taxon>Lophotrochozoa</taxon>
        <taxon>Mollusca</taxon>
        <taxon>Bivalvia</taxon>
        <taxon>Autobranchia</taxon>
        <taxon>Heteroconchia</taxon>
        <taxon>Palaeoheterodonta</taxon>
        <taxon>Unionida</taxon>
        <taxon>Unionoidea</taxon>
        <taxon>Unionidae</taxon>
        <taxon>Unioninae</taxon>
        <taxon>Sinanodonta</taxon>
    </lineage>
</organism>
<dbReference type="InterPro" id="IPR012677">
    <property type="entry name" value="Nucleotide-bd_a/b_plait_sf"/>
</dbReference>
<evidence type="ECO:0000256" key="4">
    <source>
        <dbReference type="ARBA" id="ARBA00022833"/>
    </source>
</evidence>
<keyword evidence="2" id="KW-0677">Repeat</keyword>
<dbReference type="PRINTS" id="PR01848">
    <property type="entry name" value="U2AUXFACTOR"/>
</dbReference>
<dbReference type="AlphaFoldDB" id="A0ABD3UBM2"/>
<feature type="region of interest" description="Disordered" evidence="9">
    <location>
        <begin position="1"/>
        <end position="35"/>
    </location>
</feature>
<reference evidence="12 13" key="1">
    <citation type="submission" date="2024-11" db="EMBL/GenBank/DDBJ databases">
        <title>Chromosome-level genome assembly of the freshwater bivalve Anodonta woodiana.</title>
        <authorList>
            <person name="Chen X."/>
        </authorList>
    </citation>
    <scope>NUCLEOTIDE SEQUENCE [LARGE SCALE GENOMIC DNA]</scope>
    <source>
        <strain evidence="12">MN2024</strain>
        <tissue evidence="12">Gills</tissue>
    </source>
</reference>
<dbReference type="FunFam" id="3.30.70.330:FF:000318">
    <property type="entry name" value="Zinc finger CCCH domain-containing protein 5"/>
    <property type="match status" value="1"/>
</dbReference>
<keyword evidence="5 7" id="KW-0694">RNA-binding</keyword>
<dbReference type="InterPro" id="IPR000504">
    <property type="entry name" value="RRM_dom"/>
</dbReference>
<dbReference type="PANTHER" id="PTHR12620">
    <property type="entry name" value="U2 SNRNP AUXILIARY FACTOR, SMALL SUBUNIT"/>
    <property type="match status" value="1"/>
</dbReference>
<dbReference type="PROSITE" id="PS50103">
    <property type="entry name" value="ZF_C3H1"/>
    <property type="match status" value="2"/>
</dbReference>
<accession>A0ABD3UBM2</accession>
<feature type="region of interest" description="Disordered" evidence="9">
    <location>
        <begin position="47"/>
        <end position="82"/>
    </location>
</feature>
<name>A0ABD3UBM2_SINWO</name>
<feature type="domain" description="RRM" evidence="10">
    <location>
        <begin position="250"/>
        <end position="334"/>
    </location>
</feature>
<dbReference type="SMART" id="SM00356">
    <property type="entry name" value="ZnF_C3H1"/>
    <property type="match status" value="2"/>
</dbReference>
<dbReference type="GO" id="GO:0003723">
    <property type="term" value="F:RNA binding"/>
    <property type="evidence" value="ECO:0007669"/>
    <property type="project" value="UniProtKB-UniRule"/>
</dbReference>
<feature type="zinc finger region" description="C3H1-type" evidence="8">
    <location>
        <begin position="336"/>
        <end position="363"/>
    </location>
</feature>
<dbReference type="SMART" id="SM00361">
    <property type="entry name" value="RRM_1"/>
    <property type="match status" value="1"/>
</dbReference>
<evidence type="ECO:0000256" key="1">
    <source>
        <dbReference type="ARBA" id="ARBA00022723"/>
    </source>
</evidence>
<feature type="region of interest" description="Disordered" evidence="9">
    <location>
        <begin position="146"/>
        <end position="168"/>
    </location>
</feature>